<dbReference type="AlphaFoldDB" id="G0NM01"/>
<dbReference type="InParanoid" id="G0NM01"/>
<evidence type="ECO:0008006" key="3">
    <source>
        <dbReference type="Google" id="ProtNLM"/>
    </source>
</evidence>
<keyword evidence="2" id="KW-1185">Reference proteome</keyword>
<evidence type="ECO:0000313" key="2">
    <source>
        <dbReference type="Proteomes" id="UP000008068"/>
    </source>
</evidence>
<dbReference type="PANTHER" id="PTHR21503:SF8">
    <property type="entry name" value="F-BOX ASSOCIATED DOMAIN-CONTAINING PROTEIN-RELATED"/>
    <property type="match status" value="1"/>
</dbReference>
<reference evidence="2" key="1">
    <citation type="submission" date="2011-07" db="EMBL/GenBank/DDBJ databases">
        <authorList>
            <consortium name="Caenorhabditis brenneri Sequencing and Analysis Consortium"/>
            <person name="Wilson R.K."/>
        </authorList>
    </citation>
    <scope>NUCLEOTIDE SEQUENCE [LARGE SCALE GENOMIC DNA]</scope>
    <source>
        <strain evidence="2">PB2801</strain>
    </source>
</reference>
<sequence length="285" mass="33507">MKFLKFPYLVQRNIIRQLSPSAAFLLSTCSKRTLRMVNLMNKHPKSEIWFETEEKPGAYVFYIEENGKKEHILDMVKEGMIGIYGEWLDINLNGENVRVLCDRITGFMQIGLNPFDDDRFTNVLNVFKYLLKLFNTSSNVLINPQHRSIYGCKSQDSGLIRWRADYLLRFYPLENMTIVPRNFPRSINKEVYILDVEHVIMQVIDSNIIDTLFLFQGKHLLHTNASHSVFFINIFLNNWKKQKFQNFSSLVIHFAPGKDINEQLILKGIDPKKSDKKRVFTYPQM</sequence>
<dbReference type="EMBL" id="GL379908">
    <property type="protein sequence ID" value="EGT33954.1"/>
    <property type="molecule type" value="Genomic_DNA"/>
</dbReference>
<dbReference type="PANTHER" id="PTHR21503">
    <property type="entry name" value="F-BOX-CONTAINING HYPOTHETICAL PROTEIN C.ELEGANS"/>
    <property type="match status" value="1"/>
</dbReference>
<proteinExistence type="predicted"/>
<organism evidence="2">
    <name type="scientific">Caenorhabditis brenneri</name>
    <name type="common">Nematode worm</name>
    <dbReference type="NCBI Taxonomy" id="135651"/>
    <lineage>
        <taxon>Eukaryota</taxon>
        <taxon>Metazoa</taxon>
        <taxon>Ecdysozoa</taxon>
        <taxon>Nematoda</taxon>
        <taxon>Chromadorea</taxon>
        <taxon>Rhabditida</taxon>
        <taxon>Rhabditina</taxon>
        <taxon>Rhabditomorpha</taxon>
        <taxon>Rhabditoidea</taxon>
        <taxon>Rhabditidae</taxon>
        <taxon>Peloderinae</taxon>
        <taxon>Caenorhabditis</taxon>
    </lineage>
</organism>
<evidence type="ECO:0000313" key="1">
    <source>
        <dbReference type="EMBL" id="EGT33954.1"/>
    </source>
</evidence>
<protein>
    <recommendedName>
        <fullName evidence="3">F-box domain-containing protein</fullName>
    </recommendedName>
</protein>
<accession>G0NM01</accession>
<dbReference type="HOGENOM" id="CLU_967173_0_0_1"/>
<gene>
    <name evidence="1" type="ORF">CAEBREN_26144</name>
</gene>
<name>G0NM01_CAEBE</name>
<dbReference type="Proteomes" id="UP000008068">
    <property type="component" value="Unassembled WGS sequence"/>
</dbReference>